<evidence type="ECO:0000313" key="2">
    <source>
        <dbReference type="EMBL" id="NUB43646.1"/>
    </source>
</evidence>
<dbReference type="AlphaFoldDB" id="A0A8X8GYB1"/>
<reference evidence="2" key="1">
    <citation type="submission" date="2020-05" db="EMBL/GenBank/DDBJ databases">
        <title>Fertoebacter nigrum gen. nov., sp. nov., a new member of the family Rhodobacteraceae.</title>
        <authorList>
            <person name="Szuroczki S."/>
            <person name="Abbaszade G."/>
            <person name="Buni D."/>
            <person name="Schumann P."/>
            <person name="Toth E."/>
        </authorList>
    </citation>
    <scope>NUCLEOTIDE SEQUENCE</scope>
    <source>
        <strain evidence="2">RG-N-1a</strain>
    </source>
</reference>
<keyword evidence="1" id="KW-0732">Signal</keyword>
<protein>
    <submittedName>
        <fullName evidence="2">Uncharacterized protein</fullName>
    </submittedName>
</protein>
<organism evidence="2 3">
    <name type="scientific">Fertoeibacter niger</name>
    <dbReference type="NCBI Taxonomy" id="2656921"/>
    <lineage>
        <taxon>Bacteria</taxon>
        <taxon>Pseudomonadati</taxon>
        <taxon>Pseudomonadota</taxon>
        <taxon>Alphaproteobacteria</taxon>
        <taxon>Rhodobacterales</taxon>
        <taxon>Paracoccaceae</taxon>
        <taxon>Fertoeibacter</taxon>
    </lineage>
</organism>
<name>A0A8X8GYB1_9RHOB</name>
<sequence>MNRRAVLAAGPALAFLPAAGTHAATEDPLLALHREWWAARVEWYRWANVEGNGNWDFPESVAAARREDVALKAILQARASGLPGIAAQVHVLWTCSGPGSAEWLPEYAEECGQYEFQAMLALWRIATGSDLPPPISAFRDGAAVPNPISAVAGQFFA</sequence>
<evidence type="ECO:0000313" key="3">
    <source>
        <dbReference type="Proteomes" id="UP000484076"/>
    </source>
</evidence>
<dbReference type="EMBL" id="WHUT02000002">
    <property type="protein sequence ID" value="NUB43646.1"/>
    <property type="molecule type" value="Genomic_DNA"/>
</dbReference>
<accession>A0A8X8GYB1</accession>
<evidence type="ECO:0000256" key="1">
    <source>
        <dbReference type="SAM" id="SignalP"/>
    </source>
</evidence>
<gene>
    <name evidence="2" type="ORF">GEU84_004550</name>
</gene>
<dbReference type="RefSeq" id="WP_152824292.1">
    <property type="nucleotide sequence ID" value="NZ_WHUT02000002.1"/>
</dbReference>
<feature type="signal peptide" evidence="1">
    <location>
        <begin position="1"/>
        <end position="23"/>
    </location>
</feature>
<keyword evidence="3" id="KW-1185">Reference proteome</keyword>
<proteinExistence type="predicted"/>
<comment type="caution">
    <text evidence="2">The sequence shown here is derived from an EMBL/GenBank/DDBJ whole genome shotgun (WGS) entry which is preliminary data.</text>
</comment>
<dbReference type="Proteomes" id="UP000484076">
    <property type="component" value="Unassembled WGS sequence"/>
</dbReference>
<feature type="chain" id="PRO_5036468567" evidence="1">
    <location>
        <begin position="24"/>
        <end position="157"/>
    </location>
</feature>